<evidence type="ECO:0008006" key="3">
    <source>
        <dbReference type="Google" id="ProtNLM"/>
    </source>
</evidence>
<evidence type="ECO:0000313" key="2">
    <source>
        <dbReference type="EMBL" id="ALL40678.1"/>
    </source>
</evidence>
<feature type="chain" id="PRO_5006589208" description="Secreted protein" evidence="1">
    <location>
        <begin position="20"/>
        <end position="84"/>
    </location>
</feature>
<sequence length="84" mass="8821">MRCFILSVILLAAAQFVMALPLGESGDVDASYDQGHVKRGFGCNQPLVSVDALTRGPGSTGSLIDVNILNGFLKGAKNNGQKKE</sequence>
<protein>
    <recommendedName>
        <fullName evidence="3">Secreted protein</fullName>
    </recommendedName>
</protein>
<evidence type="ECO:0000256" key="1">
    <source>
        <dbReference type="SAM" id="SignalP"/>
    </source>
</evidence>
<dbReference type="AlphaFoldDB" id="A0A0S1MIH0"/>
<accession>A0A0S1MIH0</accession>
<name>A0A0S1MIH0_PHAPC</name>
<proteinExistence type="evidence at transcript level"/>
<reference evidence="2" key="1">
    <citation type="submission" date="2015-07" db="EMBL/GenBank/DDBJ databases">
        <title>Elucidating the P. pachyrhizi secretome and potential effectors.</title>
        <authorList>
            <person name="de Carvalho M.C.C.G."/>
            <person name="Nascimento L.C."/>
            <person name="Darben L.M."/>
            <person name="Polizel-Podanosqui A.M."/>
            <person name="Lopes-Caitar V.S."/>
            <person name="Rocha C.S."/>
            <person name="Qi M."/>
            <person name="Carazolle M."/>
            <person name="Kuwahara M.K."/>
            <person name="Pereira G.A.G."/>
            <person name="Abdelnoor R.V."/>
            <person name="Whitham S.A."/>
            <person name="Marcelino-Guimaraes F.C."/>
        </authorList>
    </citation>
    <scope>NUCLEOTIDE SEQUENCE</scope>
</reference>
<feature type="signal peptide" evidence="1">
    <location>
        <begin position="1"/>
        <end position="19"/>
    </location>
</feature>
<dbReference type="EMBL" id="KT246587">
    <property type="protein sequence ID" value="ALL40678.1"/>
    <property type="molecule type" value="mRNA"/>
</dbReference>
<keyword evidence="1" id="KW-0732">Signal</keyword>
<organism evidence="2">
    <name type="scientific">Phakopsora pachyrhizi</name>
    <name type="common">Asian soybean rust disease fungus</name>
    <dbReference type="NCBI Taxonomy" id="170000"/>
    <lineage>
        <taxon>Eukaryota</taxon>
        <taxon>Fungi</taxon>
        <taxon>Dikarya</taxon>
        <taxon>Basidiomycota</taxon>
        <taxon>Pucciniomycotina</taxon>
        <taxon>Pucciniomycetes</taxon>
        <taxon>Pucciniales</taxon>
        <taxon>Phakopsoraceae</taxon>
        <taxon>Phakopsora</taxon>
    </lineage>
</organism>